<reference evidence="2" key="2">
    <citation type="submission" date="2020-06" db="EMBL/GenBank/DDBJ databases">
        <title>Helianthus annuus Genome sequencing and assembly Release 2.</title>
        <authorList>
            <person name="Gouzy J."/>
            <person name="Langlade N."/>
            <person name="Munos S."/>
        </authorList>
    </citation>
    <scope>NUCLEOTIDE SEQUENCE</scope>
    <source>
        <tissue evidence="2">Leaves</tissue>
    </source>
</reference>
<comment type="caution">
    <text evidence="2">The sequence shown here is derived from an EMBL/GenBank/DDBJ whole genome shotgun (WGS) entry which is preliminary data.</text>
</comment>
<dbReference type="InterPro" id="IPR007321">
    <property type="entry name" value="Transposase_28"/>
</dbReference>
<dbReference type="Pfam" id="PF04195">
    <property type="entry name" value="Transposase_28"/>
    <property type="match status" value="1"/>
</dbReference>
<dbReference type="Proteomes" id="UP000215914">
    <property type="component" value="Unassembled WGS sequence"/>
</dbReference>
<accession>A0A9K3IVJ0</accession>
<evidence type="ECO:0000313" key="2">
    <source>
        <dbReference type="EMBL" id="KAF5803532.1"/>
    </source>
</evidence>
<proteinExistence type="predicted"/>
<reference evidence="2" key="1">
    <citation type="journal article" date="2017" name="Nature">
        <title>The sunflower genome provides insights into oil metabolism, flowering and Asterid evolution.</title>
        <authorList>
            <person name="Badouin H."/>
            <person name="Gouzy J."/>
            <person name="Grassa C.J."/>
            <person name="Murat F."/>
            <person name="Staton S.E."/>
            <person name="Cottret L."/>
            <person name="Lelandais-Briere C."/>
            <person name="Owens G.L."/>
            <person name="Carrere S."/>
            <person name="Mayjonade B."/>
            <person name="Legrand L."/>
            <person name="Gill N."/>
            <person name="Kane N.C."/>
            <person name="Bowers J.E."/>
            <person name="Hubner S."/>
            <person name="Bellec A."/>
            <person name="Berard A."/>
            <person name="Berges H."/>
            <person name="Blanchet N."/>
            <person name="Boniface M.C."/>
            <person name="Brunel D."/>
            <person name="Catrice O."/>
            <person name="Chaidir N."/>
            <person name="Claudel C."/>
            <person name="Donnadieu C."/>
            <person name="Faraut T."/>
            <person name="Fievet G."/>
            <person name="Helmstetter N."/>
            <person name="King M."/>
            <person name="Knapp S.J."/>
            <person name="Lai Z."/>
            <person name="Le Paslier M.C."/>
            <person name="Lippi Y."/>
            <person name="Lorenzon L."/>
            <person name="Mandel J.R."/>
            <person name="Marage G."/>
            <person name="Marchand G."/>
            <person name="Marquand E."/>
            <person name="Bret-Mestries E."/>
            <person name="Morien E."/>
            <person name="Nambeesan S."/>
            <person name="Nguyen T."/>
            <person name="Pegot-Espagnet P."/>
            <person name="Pouilly N."/>
            <person name="Raftis F."/>
            <person name="Sallet E."/>
            <person name="Schiex T."/>
            <person name="Thomas J."/>
            <person name="Vandecasteele C."/>
            <person name="Vares D."/>
            <person name="Vear F."/>
            <person name="Vautrin S."/>
            <person name="Crespi M."/>
            <person name="Mangin B."/>
            <person name="Burke J.M."/>
            <person name="Salse J."/>
            <person name="Munos S."/>
            <person name="Vincourt P."/>
            <person name="Rieseberg L.H."/>
            <person name="Langlade N.B."/>
        </authorList>
    </citation>
    <scope>NUCLEOTIDE SEQUENCE</scope>
    <source>
        <tissue evidence="2">Leaves</tissue>
    </source>
</reference>
<dbReference type="PANTHER" id="PTHR31099:SF49">
    <property type="entry name" value="MYOSIN HEAVY CHAIN-LIKE PROTEIN"/>
    <property type="match status" value="1"/>
</dbReference>
<sequence length="216" mass="25101">MPPKYGAIYPQEWDTAADAPAGYVTMWSEFFGVCNLRLPLTVFVAKVLEWYKLHISQLSPFGMIRVRNFECTFRALGIEPTVGDFRRFYQLSVSMGFYSFRQRDDTPKLMLPPKGMTNWKTKFFYIKAAAITAKLQFRNVADSIITENISVPRADTVHWFPNLRIIEWFKLDNTQLRVLRMMLGRMSRKAWPVVREKSGGKCPFSLCGFLLPCFCH</sequence>
<dbReference type="AlphaFoldDB" id="A0A9K3IVJ0"/>
<dbReference type="Gramene" id="mRNA:HanXRQr2_Chr06g0272461">
    <property type="protein sequence ID" value="CDS:HanXRQr2_Chr06g0272461.1"/>
    <property type="gene ID" value="HanXRQr2_Chr06g0272461"/>
</dbReference>
<protein>
    <recommendedName>
        <fullName evidence="1">Transposase (putative) gypsy type domain-containing protein</fullName>
    </recommendedName>
</protein>
<organism evidence="2 3">
    <name type="scientific">Helianthus annuus</name>
    <name type="common">Common sunflower</name>
    <dbReference type="NCBI Taxonomy" id="4232"/>
    <lineage>
        <taxon>Eukaryota</taxon>
        <taxon>Viridiplantae</taxon>
        <taxon>Streptophyta</taxon>
        <taxon>Embryophyta</taxon>
        <taxon>Tracheophyta</taxon>
        <taxon>Spermatophyta</taxon>
        <taxon>Magnoliopsida</taxon>
        <taxon>eudicotyledons</taxon>
        <taxon>Gunneridae</taxon>
        <taxon>Pentapetalae</taxon>
        <taxon>asterids</taxon>
        <taxon>campanulids</taxon>
        <taxon>Asterales</taxon>
        <taxon>Asteraceae</taxon>
        <taxon>Asteroideae</taxon>
        <taxon>Heliantheae alliance</taxon>
        <taxon>Heliantheae</taxon>
        <taxon>Helianthus</taxon>
    </lineage>
</organism>
<evidence type="ECO:0000259" key="1">
    <source>
        <dbReference type="Pfam" id="PF04195"/>
    </source>
</evidence>
<dbReference type="PANTHER" id="PTHR31099">
    <property type="entry name" value="OS06G0165300 PROTEIN"/>
    <property type="match status" value="1"/>
</dbReference>
<name>A0A9K3IVJ0_HELAN</name>
<dbReference type="EMBL" id="MNCJ02000321">
    <property type="protein sequence ID" value="KAF5803532.1"/>
    <property type="molecule type" value="Genomic_DNA"/>
</dbReference>
<keyword evidence="3" id="KW-1185">Reference proteome</keyword>
<evidence type="ECO:0000313" key="3">
    <source>
        <dbReference type="Proteomes" id="UP000215914"/>
    </source>
</evidence>
<gene>
    <name evidence="2" type="ORF">HanXRQr2_Chr06g0272461</name>
</gene>
<feature type="domain" description="Transposase (putative) gypsy type" evidence="1">
    <location>
        <begin position="33"/>
        <end position="91"/>
    </location>
</feature>